<dbReference type="PANTHER" id="PTHR43415:SF3">
    <property type="entry name" value="GNAT-FAMILY ACETYLTRANSFERASE"/>
    <property type="match status" value="1"/>
</dbReference>
<dbReference type="Proteomes" id="UP000188246">
    <property type="component" value="Chromosome"/>
</dbReference>
<dbReference type="InterPro" id="IPR000182">
    <property type="entry name" value="GNAT_dom"/>
</dbReference>
<protein>
    <submittedName>
        <fullName evidence="1">Uncharacterized protein</fullName>
    </submittedName>
</protein>
<sequence length="179" mass="20955">MLIGNKVYLSELRDGDTEDFVLWQWDTDFMNGISADVFHPFQAEDWAKMFAESDSNEAFYFTIRQVATDQVIGFVSLTEVLFKNRRAELGIGILNPEYRGKGYGDEAVRLILRYAFDHLGLHKVNLSVHAYNVGAIHLYEKIGFLREGVNREAIYRDGQWFDQYDYGFLQNEYRERLDK</sequence>
<dbReference type="Gene3D" id="3.40.630.30">
    <property type="match status" value="1"/>
</dbReference>
<keyword evidence="2" id="KW-1185">Reference proteome</keyword>
<dbReference type="PANTHER" id="PTHR43415">
    <property type="entry name" value="SPERMIDINE N(1)-ACETYLTRANSFERASE"/>
    <property type="match status" value="1"/>
</dbReference>
<organism evidence="1 2">
    <name type="scientific">Vagococcus penaei</name>
    <dbReference type="NCBI Taxonomy" id="633807"/>
    <lineage>
        <taxon>Bacteria</taxon>
        <taxon>Bacillati</taxon>
        <taxon>Bacillota</taxon>
        <taxon>Bacilli</taxon>
        <taxon>Lactobacillales</taxon>
        <taxon>Enterococcaceae</taxon>
        <taxon>Vagococcus</taxon>
    </lineage>
</organism>
<proteinExistence type="predicted"/>
<evidence type="ECO:0000313" key="2">
    <source>
        <dbReference type="Proteomes" id="UP000188246"/>
    </source>
</evidence>
<accession>A0A1Q2D5F7</accession>
<dbReference type="SUPFAM" id="SSF55729">
    <property type="entry name" value="Acyl-CoA N-acyltransferases (Nat)"/>
    <property type="match status" value="1"/>
</dbReference>
<dbReference type="RefSeq" id="WP_077275705.1">
    <property type="nucleotide sequence ID" value="NZ_CP019609.1"/>
</dbReference>
<evidence type="ECO:0000313" key="1">
    <source>
        <dbReference type="EMBL" id="AQP53614.1"/>
    </source>
</evidence>
<dbReference type="KEGG" id="vpi:BW732_04780"/>
<dbReference type="PROSITE" id="PS51186">
    <property type="entry name" value="GNAT"/>
    <property type="match status" value="1"/>
</dbReference>
<name>A0A1Q2D5F7_9ENTE</name>
<dbReference type="OrthoDB" id="9795206at2"/>
<dbReference type="AlphaFoldDB" id="A0A1Q2D5F7"/>
<gene>
    <name evidence="1" type="ORF">BW732_04780</name>
</gene>
<dbReference type="EMBL" id="CP019609">
    <property type="protein sequence ID" value="AQP53614.1"/>
    <property type="molecule type" value="Genomic_DNA"/>
</dbReference>
<dbReference type="GO" id="GO:0016747">
    <property type="term" value="F:acyltransferase activity, transferring groups other than amino-acyl groups"/>
    <property type="evidence" value="ECO:0007669"/>
    <property type="project" value="InterPro"/>
</dbReference>
<reference evidence="1 2" key="1">
    <citation type="journal article" date="2010" name="Int. J. Syst. Evol. Microbiol.">
        <title>Vagococcus penaei sp. nov., isolated from spoilage microbiota of cooked shrimp (Penaeus vannamei).</title>
        <authorList>
            <person name="Jaffres E."/>
            <person name="Prevost H."/>
            <person name="Rossero A."/>
            <person name="Joffraud J.J."/>
            <person name="Dousset X."/>
        </authorList>
    </citation>
    <scope>NUCLEOTIDE SEQUENCE [LARGE SCALE GENOMIC DNA]</scope>
    <source>
        <strain evidence="1 2">CD276</strain>
    </source>
</reference>
<dbReference type="InterPro" id="IPR016181">
    <property type="entry name" value="Acyl_CoA_acyltransferase"/>
</dbReference>
<dbReference type="STRING" id="633807.BW732_04780"/>
<dbReference type="Pfam" id="PF13302">
    <property type="entry name" value="Acetyltransf_3"/>
    <property type="match status" value="1"/>
</dbReference>
<dbReference type="CDD" id="cd04301">
    <property type="entry name" value="NAT_SF"/>
    <property type="match status" value="1"/>
</dbReference>